<accession>A0A0K0D1L3</accession>
<proteinExistence type="predicted"/>
<sequence>MSGQSGGIAGPPNLGALGPIGPGTPSSQIGPEFGTNFPAPSIEDYNDSSEKEEITTTTALSDIGDSDVDITTVTSSPSSSPITLFPEELTPDRVSAAKTLNAEIRTGVPNLSKLIDVLRKSKLKESEIMEIVSQVEGNDNTLKSPKVDFTSAGQNIPLKKQKNRERIAKATRELQNNIEPQEKALHSAQKIHFTGTQQLPPLTLMEFATKDPLQREVSPIPIGKTPYATPSPTLGTLSQGQYTTQPHYPLYNNWQQPLYNPLQLNIQSLPLYQPHHAIHSPLRYVFHHQYGQPQSQHLPTLLPQPYQIQQTAYSQQVQSPHQLQQFQQLPGLAAFSNQQQISQPYQHLQQLQLQQQQQPLRQQPQPQQQQQRQQQIYQGVVQSYPYLYQKQPYNTDQRVGPLPQQYYQRQQQQPQPKAQHPSSYRMLTNADFRQAKQVSGQVYPQSSTTRHVVFTNQPAGTPPEYNQATNLALSAPIQHGNILKKLNTKPIMGPLTEAKAVSVSSEVSVISKQSAQRTASAAFPRRRFPIRTSPIQRFTTPSTVRLVEADTNKKLR</sequence>
<reference evidence="2" key="1">
    <citation type="submission" date="2012-09" db="EMBL/GenBank/DDBJ databases">
        <authorList>
            <person name="Martin A.A."/>
        </authorList>
    </citation>
    <scope>NUCLEOTIDE SEQUENCE</scope>
</reference>
<evidence type="ECO:0000313" key="2">
    <source>
        <dbReference type="Proteomes" id="UP000035642"/>
    </source>
</evidence>
<keyword evidence="2" id="KW-1185">Reference proteome</keyword>
<dbReference type="AlphaFoldDB" id="A0A0K0D1L3"/>
<organism evidence="2 3">
    <name type="scientific">Angiostrongylus cantonensis</name>
    <name type="common">Rat lungworm</name>
    <dbReference type="NCBI Taxonomy" id="6313"/>
    <lineage>
        <taxon>Eukaryota</taxon>
        <taxon>Metazoa</taxon>
        <taxon>Ecdysozoa</taxon>
        <taxon>Nematoda</taxon>
        <taxon>Chromadorea</taxon>
        <taxon>Rhabditida</taxon>
        <taxon>Rhabditina</taxon>
        <taxon>Rhabditomorpha</taxon>
        <taxon>Strongyloidea</taxon>
        <taxon>Metastrongylidae</taxon>
        <taxon>Angiostrongylus</taxon>
    </lineage>
</organism>
<reference evidence="3" key="2">
    <citation type="submission" date="2017-02" db="UniProtKB">
        <authorList>
            <consortium name="WormBaseParasite"/>
        </authorList>
    </citation>
    <scope>IDENTIFICATION</scope>
</reference>
<dbReference type="Proteomes" id="UP000035642">
    <property type="component" value="Unassembled WGS sequence"/>
</dbReference>
<feature type="compositionally biased region" description="Low complexity" evidence="1">
    <location>
        <begin position="69"/>
        <end position="83"/>
    </location>
</feature>
<protein>
    <submittedName>
        <fullName evidence="3">DUF1421 domain-containing protein</fullName>
    </submittedName>
</protein>
<evidence type="ECO:0000256" key="1">
    <source>
        <dbReference type="SAM" id="MobiDB-lite"/>
    </source>
</evidence>
<dbReference type="STRING" id="6313.A0A0K0D1L3"/>
<evidence type="ECO:0000313" key="3">
    <source>
        <dbReference type="WBParaSite" id="ACAC_0000395801-mRNA-1"/>
    </source>
</evidence>
<feature type="region of interest" description="Disordered" evidence="1">
    <location>
        <begin position="1"/>
        <end position="85"/>
    </location>
</feature>
<name>A0A0K0D1L3_ANGCA</name>
<dbReference type="WBParaSite" id="ACAC_0000395801-mRNA-1">
    <property type="protein sequence ID" value="ACAC_0000395801-mRNA-1"/>
    <property type="gene ID" value="ACAC_0000395801"/>
</dbReference>